<dbReference type="Proteomes" id="UP001295444">
    <property type="component" value="Chromosome 08"/>
</dbReference>
<evidence type="ECO:0000256" key="17">
    <source>
        <dbReference type="ARBA" id="ARBA00023157"/>
    </source>
</evidence>
<dbReference type="InterPro" id="IPR036383">
    <property type="entry name" value="TSP1_rpt_sf"/>
</dbReference>
<dbReference type="PROSITE" id="PS00279">
    <property type="entry name" value="MACPF_1"/>
    <property type="match status" value="1"/>
</dbReference>
<evidence type="ECO:0000256" key="18">
    <source>
        <dbReference type="ARBA" id="ARBA00023162"/>
    </source>
</evidence>
<evidence type="ECO:0000259" key="23">
    <source>
        <dbReference type="PROSITE" id="PS51412"/>
    </source>
</evidence>
<evidence type="ECO:0000256" key="22">
    <source>
        <dbReference type="SAM" id="SignalP"/>
    </source>
</evidence>
<dbReference type="PROSITE" id="PS01209">
    <property type="entry name" value="LDLRA_1"/>
    <property type="match status" value="1"/>
</dbReference>
<dbReference type="PROSITE" id="PS01186">
    <property type="entry name" value="EGF_2"/>
    <property type="match status" value="1"/>
</dbReference>
<keyword evidence="18" id="KW-0179">Complement alternate pathway</keyword>
<evidence type="ECO:0000256" key="5">
    <source>
        <dbReference type="ARBA" id="ARBA00022525"/>
    </source>
</evidence>
<dbReference type="AlphaFoldDB" id="A0AAD1WFL3"/>
<evidence type="ECO:0000256" key="4">
    <source>
        <dbReference type="ARBA" id="ARBA00022452"/>
    </source>
</evidence>
<keyword evidence="11" id="KW-0677">Repeat</keyword>
<evidence type="ECO:0000256" key="15">
    <source>
        <dbReference type="ARBA" id="ARBA00023058"/>
    </source>
</evidence>
<dbReference type="EMBL" id="OW240919">
    <property type="protein sequence ID" value="CAH2311142.1"/>
    <property type="molecule type" value="Genomic_DNA"/>
</dbReference>
<dbReference type="GO" id="GO:0031640">
    <property type="term" value="P:killing of cells of another organism"/>
    <property type="evidence" value="ECO:0007669"/>
    <property type="project" value="UniProtKB-KW"/>
</dbReference>
<dbReference type="GO" id="GO:0006958">
    <property type="term" value="P:complement activation, classical pathway"/>
    <property type="evidence" value="ECO:0007669"/>
    <property type="project" value="UniProtKB-KW"/>
</dbReference>
<comment type="caution">
    <text evidence="21">Lacks conserved residue(s) required for the propagation of feature annotation.</text>
</comment>
<dbReference type="InterPro" id="IPR048831">
    <property type="entry name" value="C8A_B_C6_EGF-like"/>
</dbReference>
<evidence type="ECO:0000313" key="25">
    <source>
        <dbReference type="Proteomes" id="UP001295444"/>
    </source>
</evidence>
<accession>A0AAD1WFL3</accession>
<dbReference type="InterPro" id="IPR020864">
    <property type="entry name" value="MACPF"/>
</dbReference>
<keyword evidence="7" id="KW-1052">Target cell membrane</keyword>
<dbReference type="SUPFAM" id="SSF57424">
    <property type="entry name" value="LDL receptor-like module"/>
    <property type="match status" value="1"/>
</dbReference>
<dbReference type="PROSITE" id="PS50092">
    <property type="entry name" value="TSP1"/>
    <property type="match status" value="2"/>
</dbReference>
<evidence type="ECO:0000256" key="19">
    <source>
        <dbReference type="ARBA" id="ARBA00023180"/>
    </source>
</evidence>
<keyword evidence="14" id="KW-0180">Complement pathway</keyword>
<dbReference type="GO" id="GO:0005576">
    <property type="term" value="C:extracellular region"/>
    <property type="evidence" value="ECO:0007669"/>
    <property type="project" value="UniProtKB-SubCell"/>
</dbReference>
<comment type="similarity">
    <text evidence="3">Belongs to the complement C6/C7/C8/C9 family.</text>
</comment>
<dbReference type="Gene3D" id="2.10.25.10">
    <property type="entry name" value="Laminin"/>
    <property type="match status" value="1"/>
</dbReference>
<dbReference type="GO" id="GO:0005579">
    <property type="term" value="C:membrane attack complex"/>
    <property type="evidence" value="ECO:0007669"/>
    <property type="project" value="UniProtKB-KW"/>
</dbReference>
<keyword evidence="5" id="KW-0964">Secreted</keyword>
<dbReference type="PANTHER" id="PTHR45742">
    <property type="entry name" value="COMPLEMENT COMPONENT C6"/>
    <property type="match status" value="1"/>
</dbReference>
<keyword evidence="6" id="KW-0245">EGF-like domain</keyword>
<feature type="disulfide bond" evidence="21">
    <location>
        <begin position="110"/>
        <end position="122"/>
    </location>
</feature>
<evidence type="ECO:0000313" key="24">
    <source>
        <dbReference type="EMBL" id="CAH2311142.1"/>
    </source>
</evidence>
<dbReference type="GO" id="GO:0044218">
    <property type="term" value="C:other organism cell membrane"/>
    <property type="evidence" value="ECO:0007669"/>
    <property type="project" value="UniProtKB-KW"/>
</dbReference>
<dbReference type="Pfam" id="PF00057">
    <property type="entry name" value="Ldl_recept_a"/>
    <property type="match status" value="1"/>
</dbReference>
<dbReference type="PROSITE" id="PS50068">
    <property type="entry name" value="LDLRA_2"/>
    <property type="match status" value="1"/>
</dbReference>
<dbReference type="Gene3D" id="4.10.400.10">
    <property type="entry name" value="Low-density Lipoprotein Receptor"/>
    <property type="match status" value="1"/>
</dbReference>
<dbReference type="PRINTS" id="PR01705">
    <property type="entry name" value="TSP1REPEAT"/>
</dbReference>
<dbReference type="InterPro" id="IPR002172">
    <property type="entry name" value="LDrepeatLR_classA_rpt"/>
</dbReference>
<keyword evidence="13" id="KW-0391">Immunity</keyword>
<evidence type="ECO:0000256" key="2">
    <source>
        <dbReference type="ARBA" id="ARBA00004613"/>
    </source>
</evidence>
<evidence type="ECO:0000256" key="16">
    <source>
        <dbReference type="ARBA" id="ARBA00023136"/>
    </source>
</evidence>
<sequence length="600" mass="68467">MWTCKDLCIFLLYTFHFFSHLSIGTGEESADIPLSHRRSARDVWAAPLPPVDCRLGQWSEWSSCFPCQERKHRFRSLDQPAKYNGRICIGTLMETMICKTADKCVQKNICGSDFKCEETGRCIKRQLVCNGELDCTDGSDERDCDVPEDETFCRQLFSIPGSEKAVRGFNILTNEYAQNVYDNRYYGGQCEYIYNGEWRELKYDPTCEQMNYADDEKYFRKPYNFHVYKFLARADTGLAFEVFEDSRELLDAIKRGGSFSLGFSFTIKPVESPVGLEAGLTGRMSYERLKNITTYNAKNLRFMRLLTKIQTAQFKMRRNSIVIDEDMHQSLMELPDQYNYGLYSKFIQDYGTHFVTSGIMGGTLENILVLDHEIMKKKEIEYSTITRCIGGHLGLTLQSEDKQLEGALKIKGEHCKLLNEYNEDETGSNSFIKDVITHIKGGDTASTGGLMHFFDVNTYRSWGRSLKYNPSLIESEIQPIYEGLRLTGISGIETKLKNLKMAYDVFLSEFNACRCGPCQNNGEPVLNNNECTCLCPGGYRGPSCEETLRTGTKVDGSWSCWSPWSSCQYGKRQRTRACNNPGPQNDGMRCIGKDVQNVFC</sequence>
<evidence type="ECO:0000256" key="12">
    <source>
        <dbReference type="ARBA" id="ARBA00022852"/>
    </source>
</evidence>
<dbReference type="SMART" id="SM00457">
    <property type="entry name" value="MACPF"/>
    <property type="match status" value="1"/>
</dbReference>
<evidence type="ECO:0000256" key="1">
    <source>
        <dbReference type="ARBA" id="ARBA00004276"/>
    </source>
</evidence>
<dbReference type="Gene3D" id="2.20.100.10">
    <property type="entry name" value="Thrombospondin type-1 (TSP1) repeat"/>
    <property type="match status" value="2"/>
</dbReference>
<dbReference type="SMART" id="SM00209">
    <property type="entry name" value="TSP1"/>
    <property type="match status" value="2"/>
</dbReference>
<name>A0AAD1WFL3_PELCU</name>
<gene>
    <name evidence="24" type="ORF">PECUL_23A028156</name>
</gene>
<evidence type="ECO:0000256" key="9">
    <source>
        <dbReference type="ARBA" id="ARBA00022692"/>
    </source>
</evidence>
<keyword evidence="9" id="KW-0812">Transmembrane</keyword>
<keyword evidence="10 22" id="KW-0732">Signal</keyword>
<dbReference type="InterPro" id="IPR036055">
    <property type="entry name" value="LDL_receptor-like_sf"/>
</dbReference>
<keyword evidence="19" id="KW-0325">Glycoprotein</keyword>
<evidence type="ECO:0000256" key="3">
    <source>
        <dbReference type="ARBA" id="ARBA00009214"/>
    </source>
</evidence>
<dbReference type="InterPro" id="IPR000884">
    <property type="entry name" value="TSP1_rpt"/>
</dbReference>
<evidence type="ECO:0000256" key="6">
    <source>
        <dbReference type="ARBA" id="ARBA00022536"/>
    </source>
</evidence>
<keyword evidence="16" id="KW-0472">Membrane</keyword>
<evidence type="ECO:0000256" key="14">
    <source>
        <dbReference type="ARBA" id="ARBA00022875"/>
    </source>
</evidence>
<dbReference type="InterPro" id="IPR000742">
    <property type="entry name" value="EGF"/>
</dbReference>
<dbReference type="GO" id="GO:0006957">
    <property type="term" value="P:complement activation, alternative pathway"/>
    <property type="evidence" value="ECO:0007669"/>
    <property type="project" value="UniProtKB-KW"/>
</dbReference>
<dbReference type="SUPFAM" id="SSF82895">
    <property type="entry name" value="TSP-1 type 1 repeat"/>
    <property type="match status" value="2"/>
</dbReference>
<evidence type="ECO:0000256" key="8">
    <source>
        <dbReference type="ARBA" id="ARBA00022588"/>
    </source>
</evidence>
<dbReference type="SMART" id="SM00192">
    <property type="entry name" value="LDLa"/>
    <property type="match status" value="1"/>
</dbReference>
<feature type="chain" id="PRO_5041905209" evidence="22">
    <location>
        <begin position="27"/>
        <end position="600"/>
    </location>
</feature>
<evidence type="ECO:0000256" key="20">
    <source>
        <dbReference type="ARBA" id="ARBA00023298"/>
    </source>
</evidence>
<keyword evidence="25" id="KW-1185">Reference proteome</keyword>
<keyword evidence="15" id="KW-0473">Membrane attack complex</keyword>
<dbReference type="PROSITE" id="PS00022">
    <property type="entry name" value="EGF_1"/>
    <property type="match status" value="1"/>
</dbReference>
<feature type="signal peptide" evidence="22">
    <location>
        <begin position="1"/>
        <end position="26"/>
    </location>
</feature>
<protein>
    <submittedName>
        <fullName evidence="24">Complement component C8 alpha chain</fullName>
    </submittedName>
</protein>
<dbReference type="CDD" id="cd00112">
    <property type="entry name" value="LDLa"/>
    <property type="match status" value="1"/>
</dbReference>
<reference evidence="24" key="1">
    <citation type="submission" date="2022-03" db="EMBL/GenBank/DDBJ databases">
        <authorList>
            <person name="Alioto T."/>
            <person name="Alioto T."/>
            <person name="Gomez Garrido J."/>
        </authorList>
    </citation>
    <scope>NUCLEOTIDE SEQUENCE</scope>
</reference>
<evidence type="ECO:0000256" key="21">
    <source>
        <dbReference type="PROSITE-ProRule" id="PRU00124"/>
    </source>
</evidence>
<dbReference type="InterPro" id="IPR020863">
    <property type="entry name" value="MACPF_CS"/>
</dbReference>
<keyword evidence="20" id="KW-1053">Target membrane</keyword>
<keyword evidence="12" id="KW-0204">Cytolysis</keyword>
<feature type="disulfide bond" evidence="21">
    <location>
        <begin position="129"/>
        <end position="144"/>
    </location>
</feature>
<comment type="subcellular location">
    <subcellularLocation>
        <location evidence="2">Secreted</location>
    </subcellularLocation>
    <subcellularLocation>
        <location evidence="1">Target cell membrane</location>
        <topology evidence="1">Multi-pass membrane protein</topology>
    </subcellularLocation>
</comment>
<keyword evidence="17 21" id="KW-1015">Disulfide bond</keyword>
<dbReference type="PANTHER" id="PTHR45742:SF1">
    <property type="entry name" value="COMPLEMENT COMPONENT C8 ALPHA CHAIN"/>
    <property type="match status" value="1"/>
</dbReference>
<keyword evidence="8" id="KW-0399">Innate immunity</keyword>
<dbReference type="PRINTS" id="PR00764">
    <property type="entry name" value="COMPLEMENTC9"/>
</dbReference>
<feature type="domain" description="MACPF" evidence="23">
    <location>
        <begin position="149"/>
        <end position="514"/>
    </location>
</feature>
<dbReference type="PROSITE" id="PS51412">
    <property type="entry name" value="MACPF_2"/>
    <property type="match status" value="1"/>
</dbReference>
<keyword evidence="4" id="KW-1134">Transmembrane beta strand</keyword>
<evidence type="ECO:0000256" key="10">
    <source>
        <dbReference type="ARBA" id="ARBA00022729"/>
    </source>
</evidence>
<evidence type="ECO:0000256" key="11">
    <source>
        <dbReference type="ARBA" id="ARBA00022737"/>
    </source>
</evidence>
<proteinExistence type="inferred from homology"/>
<organism evidence="24 25">
    <name type="scientific">Pelobates cultripes</name>
    <name type="common">Western spadefoot toad</name>
    <dbReference type="NCBI Taxonomy" id="61616"/>
    <lineage>
        <taxon>Eukaryota</taxon>
        <taxon>Metazoa</taxon>
        <taxon>Chordata</taxon>
        <taxon>Craniata</taxon>
        <taxon>Vertebrata</taxon>
        <taxon>Euteleostomi</taxon>
        <taxon>Amphibia</taxon>
        <taxon>Batrachia</taxon>
        <taxon>Anura</taxon>
        <taxon>Pelobatoidea</taxon>
        <taxon>Pelobatidae</taxon>
        <taxon>Pelobates</taxon>
    </lineage>
</organism>
<evidence type="ECO:0000256" key="13">
    <source>
        <dbReference type="ARBA" id="ARBA00022859"/>
    </source>
</evidence>
<dbReference type="Pfam" id="PF21195">
    <property type="entry name" value="EGF_C8A_B_C6"/>
    <property type="match status" value="1"/>
</dbReference>
<dbReference type="Pfam" id="PF00090">
    <property type="entry name" value="TSP_1"/>
    <property type="match status" value="2"/>
</dbReference>
<dbReference type="InterPro" id="IPR001862">
    <property type="entry name" value="MAC_perforin"/>
</dbReference>
<dbReference type="Pfam" id="PF01823">
    <property type="entry name" value="MACPF"/>
    <property type="match status" value="1"/>
</dbReference>
<dbReference type="InterPro" id="IPR023415">
    <property type="entry name" value="LDLR_class-A_CS"/>
</dbReference>
<evidence type="ECO:0000256" key="7">
    <source>
        <dbReference type="ARBA" id="ARBA00022537"/>
    </source>
</evidence>